<organism evidence="2 3">
    <name type="scientific">Dothistroma septosporum (strain NZE10 / CBS 128990)</name>
    <name type="common">Red band needle blight fungus</name>
    <name type="synonym">Mycosphaerella pini</name>
    <dbReference type="NCBI Taxonomy" id="675120"/>
    <lineage>
        <taxon>Eukaryota</taxon>
        <taxon>Fungi</taxon>
        <taxon>Dikarya</taxon>
        <taxon>Ascomycota</taxon>
        <taxon>Pezizomycotina</taxon>
        <taxon>Dothideomycetes</taxon>
        <taxon>Dothideomycetidae</taxon>
        <taxon>Mycosphaerellales</taxon>
        <taxon>Mycosphaerellaceae</taxon>
        <taxon>Dothistroma</taxon>
    </lineage>
</organism>
<evidence type="ECO:0000256" key="1">
    <source>
        <dbReference type="SAM" id="MobiDB-lite"/>
    </source>
</evidence>
<feature type="compositionally biased region" description="Low complexity" evidence="1">
    <location>
        <begin position="61"/>
        <end position="75"/>
    </location>
</feature>
<protein>
    <submittedName>
        <fullName evidence="2">Uncharacterized protein</fullName>
    </submittedName>
</protein>
<dbReference type="EMBL" id="KB446535">
    <property type="protein sequence ID" value="EME49967.1"/>
    <property type="molecule type" value="Genomic_DNA"/>
</dbReference>
<dbReference type="OrthoDB" id="10684831at2759"/>
<evidence type="ECO:0000313" key="2">
    <source>
        <dbReference type="EMBL" id="EME49967.1"/>
    </source>
</evidence>
<sequence>MPPKRTPAQPEERHSKQTRSTRANFATKKTTGGATKQAGTKSVPLKPKTKSRAATANPVDTTPATSRAAASKSTSMNAPDASETPEDKSASEEADDIAAPSTFPSYQPQVIVKGNNILLKGAWTVRKYSNDFENDKERLELDRLKADVMKCAAISFATTTENEKQLPDSNEGDFQESDGNADLAHDDDSDVEVRRETREESTKGKRPVFRVKRTVDRTERSVVKHKDHGGGIFDPSVEIPPPMVRDPTYQYGQHHDSFQKSDGTVLEGWLVPQSGIAGTWHFKCFGTGDSDNIVACELMGSKGYFDPDTDSPTVLDVQAYRDYLRKYENIRPKIHDPTEPINIVWIPYHTNSNPHGLKDGHDNQSYSSDGSEDYIDADVDRGAGGVVGEQDTSGIGFSFPEATKAAHTTRSLDATVPGHEQTKKRKSLTATAQRHNETSIDHAGEHRPPKRARRCDDGECCGIAGEQGFNEKSSLRRRTADGAMPGAKSVDDTQPAPSARKKSLADPASTGAGHPAVDTSGNSTNPSAENP</sequence>
<feature type="region of interest" description="Disordered" evidence="1">
    <location>
        <begin position="471"/>
        <end position="531"/>
    </location>
</feature>
<feature type="region of interest" description="Disordered" evidence="1">
    <location>
        <begin position="406"/>
        <end position="455"/>
    </location>
</feature>
<accession>N1Q2P6</accession>
<dbReference type="Proteomes" id="UP000016933">
    <property type="component" value="Unassembled WGS sequence"/>
</dbReference>
<feature type="compositionally biased region" description="Basic and acidic residues" evidence="1">
    <location>
        <begin position="434"/>
        <end position="447"/>
    </location>
</feature>
<feature type="compositionally biased region" description="Basic and acidic residues" evidence="1">
    <location>
        <begin position="183"/>
        <end position="203"/>
    </location>
</feature>
<feature type="region of interest" description="Disordered" evidence="1">
    <location>
        <begin position="160"/>
        <end position="208"/>
    </location>
</feature>
<name>N1Q2P6_DOTSN</name>
<reference evidence="3" key="1">
    <citation type="journal article" date="2012" name="PLoS Genet.">
        <title>The genomes of the fungal plant pathogens Cladosporium fulvum and Dothistroma septosporum reveal adaptation to different hosts and lifestyles but also signatures of common ancestry.</title>
        <authorList>
            <person name="de Wit P.J.G.M."/>
            <person name="van der Burgt A."/>
            <person name="Oekmen B."/>
            <person name="Stergiopoulos I."/>
            <person name="Abd-Elsalam K.A."/>
            <person name="Aerts A.L."/>
            <person name="Bahkali A.H."/>
            <person name="Beenen H.G."/>
            <person name="Chettri P."/>
            <person name="Cox M.P."/>
            <person name="Datema E."/>
            <person name="de Vries R.P."/>
            <person name="Dhillon B."/>
            <person name="Ganley A.R."/>
            <person name="Griffiths S.A."/>
            <person name="Guo Y."/>
            <person name="Hamelin R.C."/>
            <person name="Henrissat B."/>
            <person name="Kabir M.S."/>
            <person name="Jashni M.K."/>
            <person name="Kema G."/>
            <person name="Klaubauf S."/>
            <person name="Lapidus A."/>
            <person name="Levasseur A."/>
            <person name="Lindquist E."/>
            <person name="Mehrabi R."/>
            <person name="Ohm R.A."/>
            <person name="Owen T.J."/>
            <person name="Salamov A."/>
            <person name="Schwelm A."/>
            <person name="Schijlen E."/>
            <person name="Sun H."/>
            <person name="van den Burg H.A."/>
            <person name="van Ham R.C.H.J."/>
            <person name="Zhang S."/>
            <person name="Goodwin S.B."/>
            <person name="Grigoriev I.V."/>
            <person name="Collemare J."/>
            <person name="Bradshaw R.E."/>
        </authorList>
    </citation>
    <scope>NUCLEOTIDE SEQUENCE [LARGE SCALE GENOMIC DNA]</scope>
    <source>
        <strain evidence="3">NZE10 / CBS 128990</strain>
    </source>
</reference>
<gene>
    <name evidence="2" type="ORF">DOTSEDRAFT_50123</name>
</gene>
<proteinExistence type="predicted"/>
<reference evidence="2 3" key="2">
    <citation type="journal article" date="2012" name="PLoS Pathog.">
        <title>Diverse lifestyles and strategies of plant pathogenesis encoded in the genomes of eighteen Dothideomycetes fungi.</title>
        <authorList>
            <person name="Ohm R.A."/>
            <person name="Feau N."/>
            <person name="Henrissat B."/>
            <person name="Schoch C.L."/>
            <person name="Horwitz B.A."/>
            <person name="Barry K.W."/>
            <person name="Condon B.J."/>
            <person name="Copeland A.C."/>
            <person name="Dhillon B."/>
            <person name="Glaser F."/>
            <person name="Hesse C.N."/>
            <person name="Kosti I."/>
            <person name="LaButti K."/>
            <person name="Lindquist E.A."/>
            <person name="Lucas S."/>
            <person name="Salamov A.A."/>
            <person name="Bradshaw R.E."/>
            <person name="Ciuffetti L."/>
            <person name="Hamelin R.C."/>
            <person name="Kema G.H.J."/>
            <person name="Lawrence C."/>
            <person name="Scott J.A."/>
            <person name="Spatafora J.W."/>
            <person name="Turgeon B.G."/>
            <person name="de Wit P.J.G.M."/>
            <person name="Zhong S."/>
            <person name="Goodwin S.B."/>
            <person name="Grigoriev I.V."/>
        </authorList>
    </citation>
    <scope>NUCLEOTIDE SEQUENCE [LARGE SCALE GENOMIC DNA]</scope>
    <source>
        <strain evidence="3">NZE10 / CBS 128990</strain>
    </source>
</reference>
<dbReference type="AlphaFoldDB" id="N1Q2P6"/>
<feature type="region of interest" description="Disordered" evidence="1">
    <location>
        <begin position="220"/>
        <end position="241"/>
    </location>
</feature>
<feature type="compositionally biased region" description="Low complexity" evidence="1">
    <location>
        <begin position="26"/>
        <end position="41"/>
    </location>
</feature>
<dbReference type="HOGENOM" id="CLU_512900_0_0_1"/>
<feature type="region of interest" description="Disordered" evidence="1">
    <location>
        <begin position="1"/>
        <end position="111"/>
    </location>
</feature>
<keyword evidence="3" id="KW-1185">Reference proteome</keyword>
<feature type="compositionally biased region" description="Polar residues" evidence="1">
    <location>
        <begin position="519"/>
        <end position="531"/>
    </location>
</feature>
<evidence type="ECO:0000313" key="3">
    <source>
        <dbReference type="Proteomes" id="UP000016933"/>
    </source>
</evidence>